<dbReference type="InterPro" id="IPR036465">
    <property type="entry name" value="vWFA_dom_sf"/>
</dbReference>
<dbReference type="Proteomes" id="UP000484255">
    <property type="component" value="Unassembled WGS sequence"/>
</dbReference>
<evidence type="ECO:0000313" key="4">
    <source>
        <dbReference type="Proteomes" id="UP000484255"/>
    </source>
</evidence>
<dbReference type="EMBL" id="JAAGOH010000009">
    <property type="protein sequence ID" value="NDY91474.1"/>
    <property type="molecule type" value="Genomic_DNA"/>
</dbReference>
<dbReference type="InterPro" id="IPR002035">
    <property type="entry name" value="VWF_A"/>
</dbReference>
<dbReference type="Pfam" id="PF00092">
    <property type="entry name" value="VWA"/>
    <property type="match status" value="1"/>
</dbReference>
<dbReference type="PANTHER" id="PTHR41248">
    <property type="entry name" value="NORD PROTEIN"/>
    <property type="match status" value="1"/>
</dbReference>
<evidence type="ECO:0000256" key="1">
    <source>
        <dbReference type="SAM" id="MobiDB-lite"/>
    </source>
</evidence>
<feature type="domain" description="VWFA" evidence="2">
    <location>
        <begin position="456"/>
        <end position="651"/>
    </location>
</feature>
<dbReference type="RefSeq" id="WP_163457323.1">
    <property type="nucleotide sequence ID" value="NZ_JAAGOH010000009.1"/>
</dbReference>
<name>A0A7C9PHW9_9BURK</name>
<keyword evidence="4" id="KW-1185">Reference proteome</keyword>
<dbReference type="PANTHER" id="PTHR41248:SF1">
    <property type="entry name" value="NORD PROTEIN"/>
    <property type="match status" value="1"/>
</dbReference>
<reference evidence="3 4" key="1">
    <citation type="submission" date="2020-02" db="EMBL/GenBank/DDBJ databases">
        <title>Ideonella bacterium strain TBM-1.</title>
        <authorList>
            <person name="Chen W.-M."/>
        </authorList>
    </citation>
    <scope>NUCLEOTIDE SEQUENCE [LARGE SCALE GENOMIC DNA]</scope>
    <source>
        <strain evidence="3 4">TBM-1</strain>
    </source>
</reference>
<dbReference type="SMART" id="SM00327">
    <property type="entry name" value="VWA"/>
    <property type="match status" value="1"/>
</dbReference>
<accession>A0A7C9PHW9</accession>
<sequence length="655" mass="71224">MEEWIGQQWHRLAVRAARTEHPHAAVLLSEVERPVGLLFRAGGGPAAVRPGPGAARAVGGPRGWWQRVAGTGTQAALAQREHGHFSLPPRLAVFEQAALNRLLYLWLAALGAVWDEAVDTAAPAPDWIATNRQAGRLALQRFPGLAEACAGLVAAQLALRPALDCLRGEARHAEARVQQALRDLGLEAQALVAPTDRAQAAVAPTPEASHDPAPPVLPAQVSPVWLWLAPPLAEAAPGPGVPDDEAAPAPSAAHPPAANDRTRRRARRIDDRSDKAGLMMFFRAESLLSWGEFVKVHRAHDDDPDSDAARVADDLEELAIAQGGQSLAARVRFDLDLPSAAADDRPLGPGEPQPEWDWRRQRLLPDHCAVQRLQAASAPPFDPPAALRATARRVRRRLECLRAAPAWQRGLPQGEALDLDAWVRHRSACAGPAGQAMAGRDPRVFAQRVRAERSLATLLLADLSQSTDAHVWTAPGRTGAGSQRVIDVIRDALYVFGEALAPTGDAFEMLGFSSVRRQHVRVHELKAFDDPWNLAARARVGAIKPGYYTRMGAAVRHATARLSARPERQRLLLLLTDGKPNDLDHYEGRHGLEDTRHAVQAARRAGLTPFCLTIDEDAHDYLPYLFGQHGYCRVHQPAQLVQRLSQAYAALTRTV</sequence>
<evidence type="ECO:0000259" key="2">
    <source>
        <dbReference type="PROSITE" id="PS50234"/>
    </source>
</evidence>
<dbReference type="CDD" id="cd01454">
    <property type="entry name" value="vWA_norD_type"/>
    <property type="match status" value="1"/>
</dbReference>
<evidence type="ECO:0000313" key="3">
    <source>
        <dbReference type="EMBL" id="NDY91474.1"/>
    </source>
</evidence>
<comment type="caution">
    <text evidence="3">The sequence shown here is derived from an EMBL/GenBank/DDBJ whole genome shotgun (WGS) entry which is preliminary data.</text>
</comment>
<organism evidence="3 4">
    <name type="scientific">Ideonella livida</name>
    <dbReference type="NCBI Taxonomy" id="2707176"/>
    <lineage>
        <taxon>Bacteria</taxon>
        <taxon>Pseudomonadati</taxon>
        <taxon>Pseudomonadota</taxon>
        <taxon>Betaproteobacteria</taxon>
        <taxon>Burkholderiales</taxon>
        <taxon>Sphaerotilaceae</taxon>
        <taxon>Ideonella</taxon>
    </lineage>
</organism>
<dbReference type="AlphaFoldDB" id="A0A7C9PHW9"/>
<feature type="compositionally biased region" description="Low complexity" evidence="1">
    <location>
        <begin position="247"/>
        <end position="259"/>
    </location>
</feature>
<dbReference type="InterPro" id="IPR051928">
    <property type="entry name" value="NorD/CobT"/>
</dbReference>
<dbReference type="Gene3D" id="3.40.50.410">
    <property type="entry name" value="von Willebrand factor, type A domain"/>
    <property type="match status" value="1"/>
</dbReference>
<feature type="region of interest" description="Disordered" evidence="1">
    <location>
        <begin position="236"/>
        <end position="270"/>
    </location>
</feature>
<gene>
    <name evidence="3" type="ORF">G3A44_09770</name>
</gene>
<dbReference type="PROSITE" id="PS50234">
    <property type="entry name" value="VWFA"/>
    <property type="match status" value="1"/>
</dbReference>
<dbReference type="SUPFAM" id="SSF53300">
    <property type="entry name" value="vWA-like"/>
    <property type="match status" value="1"/>
</dbReference>
<protein>
    <submittedName>
        <fullName evidence="3">VWA domain-containing protein</fullName>
    </submittedName>
</protein>
<proteinExistence type="predicted"/>